<dbReference type="PANTHER" id="PTHR11527">
    <property type="entry name" value="HEAT-SHOCK PROTEIN 20 FAMILY MEMBER"/>
    <property type="match status" value="1"/>
</dbReference>
<dbReference type="PROSITE" id="PS01031">
    <property type="entry name" value="SHSP"/>
    <property type="match status" value="1"/>
</dbReference>
<evidence type="ECO:0000313" key="5">
    <source>
        <dbReference type="EMBL" id="NEY74178.1"/>
    </source>
</evidence>
<organism evidence="5 6">
    <name type="scientific">Bacillus mesophilus</name>
    <dbReference type="NCBI Taxonomy" id="1808955"/>
    <lineage>
        <taxon>Bacteria</taxon>
        <taxon>Bacillati</taxon>
        <taxon>Bacillota</taxon>
        <taxon>Bacilli</taxon>
        <taxon>Bacillales</taxon>
        <taxon>Bacillaceae</taxon>
        <taxon>Bacillus</taxon>
    </lineage>
</organism>
<feature type="compositionally biased region" description="Basic and acidic residues" evidence="3">
    <location>
        <begin position="21"/>
        <end position="33"/>
    </location>
</feature>
<reference evidence="5 6" key="1">
    <citation type="submission" date="2020-02" db="EMBL/GenBank/DDBJ databases">
        <title>Bacillus aquiflavi sp. nov., isolated from yellow water of strong flavor Chinese baijiu in Yibin region of China.</title>
        <authorList>
            <person name="Xie J."/>
        </authorList>
    </citation>
    <scope>NUCLEOTIDE SEQUENCE [LARGE SCALE GENOMIC DNA]</scope>
    <source>
        <strain evidence="5 6">SA4</strain>
    </source>
</reference>
<dbReference type="CDD" id="cd06464">
    <property type="entry name" value="ACD_sHsps-like"/>
    <property type="match status" value="1"/>
</dbReference>
<dbReference type="RefSeq" id="WP_163182042.1">
    <property type="nucleotide sequence ID" value="NZ_JAAIWM010000015.1"/>
</dbReference>
<accession>A0A6M0QFI6</accession>
<evidence type="ECO:0000256" key="2">
    <source>
        <dbReference type="RuleBase" id="RU003616"/>
    </source>
</evidence>
<evidence type="ECO:0000256" key="3">
    <source>
        <dbReference type="SAM" id="MobiDB-lite"/>
    </source>
</evidence>
<dbReference type="AlphaFoldDB" id="A0A6M0QFI6"/>
<dbReference type="InterPro" id="IPR008978">
    <property type="entry name" value="HSP20-like_chaperone"/>
</dbReference>
<dbReference type="Proteomes" id="UP000481043">
    <property type="component" value="Unassembled WGS sequence"/>
</dbReference>
<keyword evidence="6" id="KW-1185">Reference proteome</keyword>
<comment type="similarity">
    <text evidence="1 2">Belongs to the small heat shock protein (HSP20) family.</text>
</comment>
<feature type="domain" description="SHSP" evidence="4">
    <location>
        <begin position="25"/>
        <end position="126"/>
    </location>
</feature>
<dbReference type="Gene3D" id="2.60.40.790">
    <property type="match status" value="1"/>
</dbReference>
<sequence>MNYNKNPHGKSPNAPNTLKNKKTENRKNEIRSPKVDLFETNQQYFLRLSLPGVRKENLKIFLNEQGILEISGRVVTHLPETTKNIIVQEIFQGPFQRKVKIPDLVDKQSIKFHYDNGILEVYMAKL</sequence>
<dbReference type="SUPFAM" id="SSF49764">
    <property type="entry name" value="HSP20-like chaperones"/>
    <property type="match status" value="1"/>
</dbReference>
<dbReference type="Pfam" id="PF00011">
    <property type="entry name" value="HSP20"/>
    <property type="match status" value="1"/>
</dbReference>
<protein>
    <submittedName>
        <fullName evidence="5">Hsp20/alpha crystallin family protein</fullName>
    </submittedName>
</protein>
<feature type="region of interest" description="Disordered" evidence="3">
    <location>
        <begin position="1"/>
        <end position="33"/>
    </location>
</feature>
<evidence type="ECO:0000256" key="1">
    <source>
        <dbReference type="PROSITE-ProRule" id="PRU00285"/>
    </source>
</evidence>
<dbReference type="EMBL" id="JAAIWM010000015">
    <property type="protein sequence ID" value="NEY74178.1"/>
    <property type="molecule type" value="Genomic_DNA"/>
</dbReference>
<dbReference type="InterPro" id="IPR002068">
    <property type="entry name" value="A-crystallin/Hsp20_dom"/>
</dbReference>
<name>A0A6M0QFI6_9BACI</name>
<comment type="caution">
    <text evidence="5">The sequence shown here is derived from an EMBL/GenBank/DDBJ whole genome shotgun (WGS) entry which is preliminary data.</text>
</comment>
<gene>
    <name evidence="5" type="ORF">G4D63_20985</name>
</gene>
<dbReference type="InterPro" id="IPR031107">
    <property type="entry name" value="Small_HSP"/>
</dbReference>
<evidence type="ECO:0000259" key="4">
    <source>
        <dbReference type="PROSITE" id="PS01031"/>
    </source>
</evidence>
<proteinExistence type="inferred from homology"/>
<evidence type="ECO:0000313" key="6">
    <source>
        <dbReference type="Proteomes" id="UP000481043"/>
    </source>
</evidence>